<dbReference type="Pfam" id="PF02525">
    <property type="entry name" value="Flavodoxin_2"/>
    <property type="match status" value="1"/>
</dbReference>
<dbReference type="PATRIC" id="fig|39960.10.peg.2394"/>
<dbReference type="KEGG" id="elq:Ga0102493_11145"/>
<dbReference type="EMBL" id="JMIX01000006">
    <property type="protein sequence ID" value="KEO93468.1"/>
    <property type="molecule type" value="Genomic_DNA"/>
</dbReference>
<reference evidence="4 5" key="1">
    <citation type="submission" date="2014-04" db="EMBL/GenBank/DDBJ databases">
        <title>A comprehensive comparison of genomes of Erythrobacter spp. Strains.</title>
        <authorList>
            <person name="Zheng Q."/>
        </authorList>
    </citation>
    <scope>NUCLEOTIDE SEQUENCE [LARGE SCALE GENOMIC DNA]</scope>
    <source>
        <strain evidence="4 5">DSM 8509</strain>
    </source>
</reference>
<feature type="domain" description="Flavodoxin-like fold" evidence="3">
    <location>
        <begin position="3"/>
        <end position="177"/>
    </location>
</feature>
<accession>A0A074MNN9</accession>
<dbReference type="RefSeq" id="WP_034903591.1">
    <property type="nucleotide sequence ID" value="NZ_CP017057.1"/>
</dbReference>
<protein>
    <submittedName>
        <fullName evidence="4">Dehydrogenase</fullName>
    </submittedName>
</protein>
<dbReference type="InterPro" id="IPR003680">
    <property type="entry name" value="Flavodoxin_fold"/>
</dbReference>
<comment type="caution">
    <text evidence="4">The sequence shown here is derived from an EMBL/GenBank/DDBJ whole genome shotgun (WGS) entry which is preliminary data.</text>
</comment>
<evidence type="ECO:0000313" key="4">
    <source>
        <dbReference type="EMBL" id="KEO93468.1"/>
    </source>
</evidence>
<dbReference type="AlphaFoldDB" id="A0A074MNN9"/>
<evidence type="ECO:0000256" key="2">
    <source>
        <dbReference type="ARBA" id="ARBA00023002"/>
    </source>
</evidence>
<evidence type="ECO:0000313" key="5">
    <source>
        <dbReference type="Proteomes" id="UP000027866"/>
    </source>
</evidence>
<dbReference type="GO" id="GO:0005829">
    <property type="term" value="C:cytosol"/>
    <property type="evidence" value="ECO:0007669"/>
    <property type="project" value="TreeGrafter"/>
</dbReference>
<proteinExistence type="inferred from homology"/>
<dbReference type="OrthoDB" id="9798454at2"/>
<dbReference type="InterPro" id="IPR029039">
    <property type="entry name" value="Flavoprotein-like_sf"/>
</dbReference>
<dbReference type="SUPFAM" id="SSF52218">
    <property type="entry name" value="Flavoproteins"/>
    <property type="match status" value="1"/>
</dbReference>
<dbReference type="PANTHER" id="PTHR10204:SF34">
    <property type="entry name" value="NAD(P)H DEHYDROGENASE [QUINONE] 1 ISOFORM 1"/>
    <property type="match status" value="1"/>
</dbReference>
<dbReference type="Proteomes" id="UP000027866">
    <property type="component" value="Unassembled WGS sequence"/>
</dbReference>
<evidence type="ECO:0000256" key="1">
    <source>
        <dbReference type="ARBA" id="ARBA00006252"/>
    </source>
</evidence>
<gene>
    <name evidence="4" type="ORF">EH32_12195</name>
</gene>
<evidence type="ECO:0000259" key="3">
    <source>
        <dbReference type="Pfam" id="PF02525"/>
    </source>
</evidence>
<dbReference type="Gene3D" id="3.40.50.360">
    <property type="match status" value="1"/>
</dbReference>
<comment type="similarity">
    <text evidence="1">Belongs to the NAD(P)H dehydrogenase (quinone) family.</text>
</comment>
<name>A0A074MNN9_9SPHN</name>
<dbReference type="PANTHER" id="PTHR10204">
    <property type="entry name" value="NAD P H OXIDOREDUCTASE-RELATED"/>
    <property type="match status" value="1"/>
</dbReference>
<dbReference type="GO" id="GO:0003955">
    <property type="term" value="F:NAD(P)H dehydrogenase (quinone) activity"/>
    <property type="evidence" value="ECO:0007669"/>
    <property type="project" value="TreeGrafter"/>
</dbReference>
<keyword evidence="5" id="KW-1185">Reference proteome</keyword>
<sequence length="190" mass="21290">MARITIIDGHPDPDPDRFVHALARTYADAARVSHEVRDVEIAALDFPLLRDPAQWRNGKVPPGLEQVQRDIEWAEHLVFLYPLWLGDVPALFKGFLEQVLRPGFAIQPKEGGLFGKLLLGKSARVIVTMGMPAAGYRLYFFSHSLRSLKRNMLHFVGISPVRMTLIGSVEDADARARGLRKVGDLGRRGR</sequence>
<keyword evidence="2" id="KW-0560">Oxidoreductase</keyword>
<organism evidence="4 5">
    <name type="scientific">Erythrobacter litoralis</name>
    <dbReference type="NCBI Taxonomy" id="39960"/>
    <lineage>
        <taxon>Bacteria</taxon>
        <taxon>Pseudomonadati</taxon>
        <taxon>Pseudomonadota</taxon>
        <taxon>Alphaproteobacteria</taxon>
        <taxon>Sphingomonadales</taxon>
        <taxon>Erythrobacteraceae</taxon>
        <taxon>Erythrobacter/Porphyrobacter group</taxon>
        <taxon>Erythrobacter</taxon>
    </lineage>
</organism>
<dbReference type="InterPro" id="IPR051545">
    <property type="entry name" value="NAD(P)H_dehydrogenase_qn"/>
</dbReference>